<accession>A0A6J1M7L1</accession>
<evidence type="ECO:0000259" key="3">
    <source>
        <dbReference type="SMART" id="SM00670"/>
    </source>
</evidence>
<feature type="compositionally biased region" description="Polar residues" evidence="2">
    <location>
        <begin position="187"/>
        <end position="196"/>
    </location>
</feature>
<feature type="domain" description="PIN" evidence="3">
    <location>
        <begin position="288"/>
        <end position="411"/>
    </location>
</feature>
<feature type="compositionally biased region" description="Basic and acidic residues" evidence="2">
    <location>
        <begin position="233"/>
        <end position="244"/>
    </location>
</feature>
<feature type="region of interest" description="Disordered" evidence="2">
    <location>
        <begin position="187"/>
        <end position="249"/>
    </location>
</feature>
<dbReference type="Proteomes" id="UP000504633">
    <property type="component" value="Unplaced"/>
</dbReference>
<protein>
    <submittedName>
        <fullName evidence="5 6">YTH domain-containing protein 1</fullName>
    </submittedName>
</protein>
<feature type="compositionally biased region" description="Acidic residues" evidence="2">
    <location>
        <begin position="209"/>
        <end position="232"/>
    </location>
</feature>
<dbReference type="InterPro" id="IPR029060">
    <property type="entry name" value="PIN-like_dom_sf"/>
</dbReference>
<dbReference type="InterPro" id="IPR052626">
    <property type="entry name" value="SWT1_Regulator"/>
</dbReference>
<name>A0A6J1M7L1_DROHY</name>
<keyword evidence="1" id="KW-0175">Coiled coil</keyword>
<dbReference type="Pfam" id="PF13638">
    <property type="entry name" value="PIN_4"/>
    <property type="match status" value="1"/>
</dbReference>
<dbReference type="GO" id="GO:0005634">
    <property type="term" value="C:nucleus"/>
    <property type="evidence" value="ECO:0007669"/>
    <property type="project" value="TreeGrafter"/>
</dbReference>
<reference evidence="5 6" key="1">
    <citation type="submission" date="2025-04" db="UniProtKB">
        <authorList>
            <consortium name="RefSeq"/>
        </authorList>
    </citation>
    <scope>IDENTIFICATION</scope>
    <source>
        <strain evidence="5 6">15085-1641.00</strain>
        <tissue evidence="5 6">Whole body</tissue>
    </source>
</reference>
<dbReference type="CTD" id="54823"/>
<dbReference type="OMA" id="MLYIPYI"/>
<evidence type="ECO:0000313" key="6">
    <source>
        <dbReference type="RefSeq" id="XP_023175187.2"/>
    </source>
</evidence>
<dbReference type="InterPro" id="IPR002716">
    <property type="entry name" value="PIN_dom"/>
</dbReference>
<proteinExistence type="predicted"/>
<dbReference type="SUPFAM" id="SSF88723">
    <property type="entry name" value="PIN domain-like"/>
    <property type="match status" value="1"/>
</dbReference>
<sequence length="440" mass="49946">MEEDNHNNKIHRTIDIDAQNKIILSLRQQQKSANAKQPAQERLKRLQSNLKQLKDRKVDNERVLAKRSSTNCSNSASTSSSATFHTMCKAYEPRQSKGLVQHSLKITKTQLPVHSCSPSSRISVKDAWAKPKALLDASNRLERNHSISANQRLMMLRESLQLQQPQSQQKEANNNINKSDAIGKQLPATTATSNVKATPLPSLKHDVEPMDIDCQEGEEEQEVEEEEEEEEKEKEKEKEKEEQHVTSSAVFDLRTNNNQSQLESKSDLTLQRLLGTGQELPARCVDHMYFVLDTNVLMDNLVFVEDLCHVALGETKGSMLYIPYIVIKELDKLKDTRNEDKLKRTKAIRAIHYLNKKFDNRLKIQGQSALEEANHLIDVDCPDDSIVNCCLQLQSEVPHLMLLTNDNNLRLKANASAIQVSCRSDLVNDYRSQFDALPSS</sequence>
<dbReference type="RefSeq" id="XP_023175186.2">
    <property type="nucleotide sequence ID" value="XM_023319418.2"/>
</dbReference>
<feature type="coiled-coil region" evidence="1">
    <location>
        <begin position="36"/>
        <end position="63"/>
    </location>
</feature>
<dbReference type="PANTHER" id="PTHR16161">
    <property type="entry name" value="TRANSCRIPTIONAL PROTEIN SWT1"/>
    <property type="match status" value="1"/>
</dbReference>
<evidence type="ECO:0000313" key="4">
    <source>
        <dbReference type="Proteomes" id="UP000504633"/>
    </source>
</evidence>
<dbReference type="Gene3D" id="3.40.50.1010">
    <property type="entry name" value="5'-nuclease"/>
    <property type="match status" value="1"/>
</dbReference>
<gene>
    <name evidence="5 6" type="primary">LOC111602400</name>
</gene>
<dbReference type="PANTHER" id="PTHR16161:SF0">
    <property type="entry name" value="TRANSCRIPTIONAL PROTEIN SWT1"/>
    <property type="match status" value="1"/>
</dbReference>
<dbReference type="AlphaFoldDB" id="A0A6J1M7L1"/>
<dbReference type="GeneID" id="111602400"/>
<dbReference type="SMART" id="SM00670">
    <property type="entry name" value="PINc"/>
    <property type="match status" value="1"/>
</dbReference>
<dbReference type="OrthoDB" id="548295at2759"/>
<dbReference type="RefSeq" id="XP_023175187.2">
    <property type="nucleotide sequence ID" value="XM_023319419.2"/>
</dbReference>
<dbReference type="KEGG" id="dhe:111602400"/>
<organism evidence="4 5">
    <name type="scientific">Drosophila hydei</name>
    <name type="common">Fruit fly</name>
    <dbReference type="NCBI Taxonomy" id="7224"/>
    <lineage>
        <taxon>Eukaryota</taxon>
        <taxon>Metazoa</taxon>
        <taxon>Ecdysozoa</taxon>
        <taxon>Arthropoda</taxon>
        <taxon>Hexapoda</taxon>
        <taxon>Insecta</taxon>
        <taxon>Pterygota</taxon>
        <taxon>Neoptera</taxon>
        <taxon>Endopterygota</taxon>
        <taxon>Diptera</taxon>
        <taxon>Brachycera</taxon>
        <taxon>Muscomorpha</taxon>
        <taxon>Ephydroidea</taxon>
        <taxon>Drosophilidae</taxon>
        <taxon>Drosophila</taxon>
    </lineage>
</organism>
<evidence type="ECO:0000256" key="2">
    <source>
        <dbReference type="SAM" id="MobiDB-lite"/>
    </source>
</evidence>
<keyword evidence="4" id="KW-1185">Reference proteome</keyword>
<evidence type="ECO:0000256" key="1">
    <source>
        <dbReference type="SAM" id="Coils"/>
    </source>
</evidence>
<evidence type="ECO:0000313" key="5">
    <source>
        <dbReference type="RefSeq" id="XP_023175186.2"/>
    </source>
</evidence>